<dbReference type="SMART" id="SM01007">
    <property type="entry name" value="Aldolase_II"/>
    <property type="match status" value="1"/>
</dbReference>
<evidence type="ECO:0000313" key="2">
    <source>
        <dbReference type="EMBL" id="GAG00625.1"/>
    </source>
</evidence>
<proteinExistence type="predicted"/>
<dbReference type="SUPFAM" id="SSF53639">
    <property type="entry name" value="AraD/HMP-PK domain-like"/>
    <property type="match status" value="1"/>
</dbReference>
<dbReference type="InterPro" id="IPR036409">
    <property type="entry name" value="Aldolase_II/adducin_N_sf"/>
</dbReference>
<sequence>MERVIMDKALADLIRISLTTGKDSTLVQGGGGNTSVKSADGEYMYIKASGTALKDMNEKEGWRRIRLDAVLSVIRDKQLAKLDASRREPEVVDRLLLACDDDVKTGARPSVESHLHAFLDKCVIHLHPIAVGAYVNAKNGKAELEKLFKDENLPPLWVSYTDPGFTLATKIANLVDDYQKQYGKKPAVMILEKHGLFVTAGTAESALRLVRKVIKLCSSKLKEPKVRKTKPSAN</sequence>
<organism evidence="2">
    <name type="scientific">marine sediment metagenome</name>
    <dbReference type="NCBI Taxonomy" id="412755"/>
    <lineage>
        <taxon>unclassified sequences</taxon>
        <taxon>metagenomes</taxon>
        <taxon>ecological metagenomes</taxon>
    </lineage>
</organism>
<accession>X0U4Y4</accession>
<dbReference type="Gene3D" id="3.40.225.10">
    <property type="entry name" value="Class II aldolase/adducin N-terminal domain"/>
    <property type="match status" value="1"/>
</dbReference>
<feature type="non-terminal residue" evidence="2">
    <location>
        <position position="234"/>
    </location>
</feature>
<name>X0U4Y4_9ZZZZ</name>
<protein>
    <recommendedName>
        <fullName evidence="1">Class II aldolase/adducin N-terminal domain-containing protein</fullName>
    </recommendedName>
</protein>
<dbReference type="Pfam" id="PF00596">
    <property type="entry name" value="Aldolase_II"/>
    <property type="match status" value="1"/>
</dbReference>
<dbReference type="AlphaFoldDB" id="X0U4Y4"/>
<reference evidence="2" key="1">
    <citation type="journal article" date="2014" name="Front. Microbiol.">
        <title>High frequency of phylogenetically diverse reductive dehalogenase-homologous genes in deep subseafloor sedimentary metagenomes.</title>
        <authorList>
            <person name="Kawai M."/>
            <person name="Futagami T."/>
            <person name="Toyoda A."/>
            <person name="Takaki Y."/>
            <person name="Nishi S."/>
            <person name="Hori S."/>
            <person name="Arai W."/>
            <person name="Tsubouchi T."/>
            <person name="Morono Y."/>
            <person name="Uchiyama I."/>
            <person name="Ito T."/>
            <person name="Fujiyama A."/>
            <person name="Inagaki F."/>
            <person name="Takami H."/>
        </authorList>
    </citation>
    <scope>NUCLEOTIDE SEQUENCE</scope>
    <source>
        <strain evidence="2">Expedition CK06-06</strain>
    </source>
</reference>
<comment type="caution">
    <text evidence="2">The sequence shown here is derived from an EMBL/GenBank/DDBJ whole genome shotgun (WGS) entry which is preliminary data.</text>
</comment>
<feature type="domain" description="Class II aldolase/adducin N-terminal" evidence="1">
    <location>
        <begin position="8"/>
        <end position="221"/>
    </location>
</feature>
<evidence type="ECO:0000259" key="1">
    <source>
        <dbReference type="SMART" id="SM01007"/>
    </source>
</evidence>
<gene>
    <name evidence="2" type="ORF">S01H1_45466</name>
</gene>
<dbReference type="InterPro" id="IPR001303">
    <property type="entry name" value="Aldolase_II/adducin_N"/>
</dbReference>
<dbReference type="EMBL" id="BARS01029053">
    <property type="protein sequence ID" value="GAG00625.1"/>
    <property type="molecule type" value="Genomic_DNA"/>
</dbReference>